<evidence type="ECO:0000313" key="1">
    <source>
        <dbReference type="EMBL" id="MVQ51563.1"/>
    </source>
</evidence>
<organism evidence="1 2">
    <name type="scientific">Nocardioides agri</name>
    <dbReference type="NCBI Taxonomy" id="2682843"/>
    <lineage>
        <taxon>Bacteria</taxon>
        <taxon>Bacillati</taxon>
        <taxon>Actinomycetota</taxon>
        <taxon>Actinomycetes</taxon>
        <taxon>Propionibacteriales</taxon>
        <taxon>Nocardioidaceae</taxon>
        <taxon>Nocardioides</taxon>
    </lineage>
</organism>
<name>A0A6L6XXY5_9ACTN</name>
<keyword evidence="2" id="KW-1185">Reference proteome</keyword>
<gene>
    <name evidence="1" type="ORF">GON03_20485</name>
</gene>
<protein>
    <submittedName>
        <fullName evidence="1">Uncharacterized protein</fullName>
    </submittedName>
</protein>
<dbReference type="EMBL" id="WSEK01000005">
    <property type="protein sequence ID" value="MVQ51563.1"/>
    <property type="molecule type" value="Genomic_DNA"/>
</dbReference>
<reference evidence="1 2" key="1">
    <citation type="submission" date="2019-12" db="EMBL/GenBank/DDBJ databases">
        <authorList>
            <person name="Huq M.A."/>
        </authorList>
    </citation>
    <scope>NUCLEOTIDE SEQUENCE [LARGE SCALE GENOMIC DNA]</scope>
    <source>
        <strain evidence="1 2">MAH-18</strain>
    </source>
</reference>
<sequence>MDGLCEPLARPLLTVLRRAVVEHAAAERRRVYPPLLHVGWPGVRAEVFASEPGDRFDRALRSDVVAALLRSARLRPPTGGAVPMVWLTRSGTLEVGDLDRAWLNAGLRASAEAGLGLTFVVVTRHGWCDPRSGCLREWRRVRAP</sequence>
<dbReference type="RefSeq" id="WP_157346489.1">
    <property type="nucleotide sequence ID" value="NZ_WSEK01000005.1"/>
</dbReference>
<dbReference type="AlphaFoldDB" id="A0A6L6XXY5"/>
<evidence type="ECO:0000313" key="2">
    <source>
        <dbReference type="Proteomes" id="UP000473525"/>
    </source>
</evidence>
<comment type="caution">
    <text evidence="1">The sequence shown here is derived from an EMBL/GenBank/DDBJ whole genome shotgun (WGS) entry which is preliminary data.</text>
</comment>
<accession>A0A6L6XXY5</accession>
<dbReference type="Proteomes" id="UP000473525">
    <property type="component" value="Unassembled WGS sequence"/>
</dbReference>
<proteinExistence type="predicted"/>